<dbReference type="Proteomes" id="UP000229278">
    <property type="component" value="Unassembled WGS sequence"/>
</dbReference>
<gene>
    <name evidence="2" type="ORF">CSA09_03160</name>
</gene>
<sequence>MDVVSTSPAVSPPHPFDLLLQLDERVRERAPVEAADEHLSEIRGRLALRLSSWNLLFSTDDVAEIIPVPHITAVPGVKRWLLGIANLRGRVVSVSDLRDFLIGQPAKQTSDSQIVVVHAGEWDYGLLVDGIVGMRHFGSQQRLQSLDEVDAGLRMFVTDAFLSEEQFWLGFDAMKLLEDSRFLNAAS</sequence>
<dbReference type="SUPFAM" id="SSF50341">
    <property type="entry name" value="CheW-like"/>
    <property type="match status" value="1"/>
</dbReference>
<evidence type="ECO:0000259" key="1">
    <source>
        <dbReference type="PROSITE" id="PS50851"/>
    </source>
</evidence>
<feature type="domain" description="CheW-like" evidence="1">
    <location>
        <begin position="42"/>
        <end position="182"/>
    </location>
</feature>
<reference evidence="2 3" key="1">
    <citation type="submission" date="2017-10" db="EMBL/GenBank/DDBJ databases">
        <title>Novel microbial diversity and functional potential in the marine mammal oral microbiome.</title>
        <authorList>
            <person name="Dudek N.K."/>
            <person name="Sun C.L."/>
            <person name="Burstein D."/>
            <person name="Kantor R.S."/>
            <person name="Aliaga Goltsman D.S."/>
            <person name="Bik E.M."/>
            <person name="Thomas B.C."/>
            <person name="Banfield J.F."/>
            <person name="Relman D.A."/>
        </authorList>
    </citation>
    <scope>NUCLEOTIDE SEQUENCE [LARGE SCALE GENOMIC DNA]</scope>
    <source>
        <strain evidence="2">DOLJORAL78_50_517</strain>
    </source>
</reference>
<dbReference type="GO" id="GO:0006935">
    <property type="term" value="P:chemotaxis"/>
    <property type="evidence" value="ECO:0007669"/>
    <property type="project" value="InterPro"/>
</dbReference>
<dbReference type="GO" id="GO:0005829">
    <property type="term" value="C:cytosol"/>
    <property type="evidence" value="ECO:0007669"/>
    <property type="project" value="TreeGrafter"/>
</dbReference>
<dbReference type="InterPro" id="IPR039315">
    <property type="entry name" value="CheW"/>
</dbReference>
<dbReference type="Gene3D" id="2.40.50.180">
    <property type="entry name" value="CheA-289, Domain 4"/>
    <property type="match status" value="1"/>
</dbReference>
<dbReference type="EMBL" id="PDTV01000007">
    <property type="protein sequence ID" value="PIE83085.1"/>
    <property type="molecule type" value="Genomic_DNA"/>
</dbReference>
<dbReference type="PANTHER" id="PTHR22617">
    <property type="entry name" value="CHEMOTAXIS SENSOR HISTIDINE KINASE-RELATED"/>
    <property type="match status" value="1"/>
</dbReference>
<evidence type="ECO:0000313" key="3">
    <source>
        <dbReference type="Proteomes" id="UP000229278"/>
    </source>
</evidence>
<proteinExistence type="predicted"/>
<dbReference type="PANTHER" id="PTHR22617:SF43">
    <property type="entry name" value="PROTEIN PILI"/>
    <property type="match status" value="1"/>
</dbReference>
<dbReference type="Pfam" id="PF01584">
    <property type="entry name" value="CheW"/>
    <property type="match status" value="1"/>
</dbReference>
<dbReference type="SMART" id="SM00260">
    <property type="entry name" value="CheW"/>
    <property type="match status" value="1"/>
</dbReference>
<dbReference type="InterPro" id="IPR002545">
    <property type="entry name" value="CheW-lke_dom"/>
</dbReference>
<accession>A0A2G6PEW7</accession>
<protein>
    <recommendedName>
        <fullName evidence="1">CheW-like domain-containing protein</fullName>
    </recommendedName>
</protein>
<dbReference type="InterPro" id="IPR036061">
    <property type="entry name" value="CheW-like_dom_sf"/>
</dbReference>
<comment type="caution">
    <text evidence="2">The sequence shown here is derived from an EMBL/GenBank/DDBJ whole genome shotgun (WGS) entry which is preliminary data.</text>
</comment>
<dbReference type="AlphaFoldDB" id="A0A2G6PEW7"/>
<evidence type="ECO:0000313" key="2">
    <source>
        <dbReference type="EMBL" id="PIE83085.1"/>
    </source>
</evidence>
<dbReference type="PROSITE" id="PS50851">
    <property type="entry name" value="CHEW"/>
    <property type="match status" value="1"/>
</dbReference>
<organism evidence="2 3">
    <name type="scientific">Candidatus Contendibacter odensensis</name>
    <dbReference type="NCBI Taxonomy" id="1400860"/>
    <lineage>
        <taxon>Bacteria</taxon>
        <taxon>Pseudomonadati</taxon>
        <taxon>Pseudomonadota</taxon>
        <taxon>Gammaproteobacteria</taxon>
        <taxon>Candidatus Competibacteraceae</taxon>
        <taxon>Candidatus Contendibacter</taxon>
    </lineage>
</organism>
<dbReference type="GO" id="GO:0007165">
    <property type="term" value="P:signal transduction"/>
    <property type="evidence" value="ECO:0007669"/>
    <property type="project" value="InterPro"/>
</dbReference>
<name>A0A2G6PEW7_9GAMM</name>